<evidence type="ECO:0000313" key="3">
    <source>
        <dbReference type="Proteomes" id="UP000718564"/>
    </source>
</evidence>
<dbReference type="InterPro" id="IPR041628">
    <property type="entry name" value="ChlI/MoxR_AAA_lid"/>
</dbReference>
<reference evidence="2 3" key="1">
    <citation type="submission" date="2018-06" db="EMBL/GenBank/DDBJ databases">
        <title>Comparative genomics of Brasilonema spp. strains.</title>
        <authorList>
            <person name="Alvarenga D.O."/>
            <person name="Fiore M.F."/>
            <person name="Varani A.M."/>
        </authorList>
    </citation>
    <scope>NUCLEOTIDE SEQUENCE [LARGE SCALE GENOMIC DNA]</scope>
    <source>
        <strain evidence="2 3">SPC951</strain>
    </source>
</reference>
<protein>
    <submittedName>
        <fullName evidence="2">Magnesium chelatase</fullName>
    </submittedName>
</protein>
<evidence type="ECO:0000313" key="2">
    <source>
        <dbReference type="EMBL" id="NMG18977.1"/>
    </source>
</evidence>
<evidence type="ECO:0000259" key="1">
    <source>
        <dbReference type="SMART" id="SM00382"/>
    </source>
</evidence>
<dbReference type="InterPro" id="IPR011704">
    <property type="entry name" value="ATPase_dyneun-rel_AAA"/>
</dbReference>
<dbReference type="Gene3D" id="1.10.8.80">
    <property type="entry name" value="Magnesium chelatase subunit I, C-Terminal domain"/>
    <property type="match status" value="1"/>
</dbReference>
<dbReference type="PANTHER" id="PTHR35023">
    <property type="entry name" value="CHELATASE-RELATED"/>
    <property type="match status" value="1"/>
</dbReference>
<organism evidence="2 3">
    <name type="scientific">Brasilonema bromeliae SPC951</name>
    <dbReference type="NCBI Taxonomy" id="385972"/>
    <lineage>
        <taxon>Bacteria</taxon>
        <taxon>Bacillati</taxon>
        <taxon>Cyanobacteriota</taxon>
        <taxon>Cyanophyceae</taxon>
        <taxon>Nostocales</taxon>
        <taxon>Scytonemataceae</taxon>
        <taxon>Brasilonema</taxon>
        <taxon>Bromeliae group (in: Brasilonema)</taxon>
    </lineage>
</organism>
<proteinExistence type="predicted"/>
<dbReference type="InterPro" id="IPR003593">
    <property type="entry name" value="AAA+_ATPase"/>
</dbReference>
<keyword evidence="3" id="KW-1185">Reference proteome</keyword>
<dbReference type="SMART" id="SM00382">
    <property type="entry name" value="AAA"/>
    <property type="match status" value="1"/>
</dbReference>
<dbReference type="RefSeq" id="WP_169154262.1">
    <property type="nucleotide sequence ID" value="NZ_QMEB01000027.1"/>
</dbReference>
<dbReference type="Proteomes" id="UP000718564">
    <property type="component" value="Unassembled WGS sequence"/>
</dbReference>
<comment type="caution">
    <text evidence="2">The sequence shown here is derived from an EMBL/GenBank/DDBJ whole genome shotgun (WGS) entry which is preliminary data.</text>
</comment>
<accession>A0ABX1P629</accession>
<dbReference type="Pfam" id="PF07728">
    <property type="entry name" value="AAA_5"/>
    <property type="match status" value="1"/>
</dbReference>
<dbReference type="PANTHER" id="PTHR35023:SF1">
    <property type="entry name" value="MG-PROTOPORPHYRIN IX CHELATASE"/>
    <property type="match status" value="1"/>
</dbReference>
<dbReference type="InterPro" id="IPR027417">
    <property type="entry name" value="P-loop_NTPase"/>
</dbReference>
<dbReference type="Gene3D" id="3.40.50.300">
    <property type="entry name" value="P-loop containing nucleotide triphosphate hydrolases"/>
    <property type="match status" value="1"/>
</dbReference>
<dbReference type="EMBL" id="QMEB01000027">
    <property type="protein sequence ID" value="NMG18977.1"/>
    <property type="molecule type" value="Genomic_DNA"/>
</dbReference>
<dbReference type="SUPFAM" id="SSF52540">
    <property type="entry name" value="P-loop containing nucleoside triphosphate hydrolases"/>
    <property type="match status" value="1"/>
</dbReference>
<name>A0ABX1P629_9CYAN</name>
<dbReference type="Pfam" id="PF17863">
    <property type="entry name" value="AAA_lid_2"/>
    <property type="match status" value="1"/>
</dbReference>
<gene>
    <name evidence="2" type="ORF">DP116_05750</name>
</gene>
<dbReference type="CDD" id="cd00009">
    <property type="entry name" value="AAA"/>
    <property type="match status" value="1"/>
</dbReference>
<dbReference type="InterPro" id="IPR052989">
    <property type="entry name" value="Mg-chelatase_DI-like"/>
</dbReference>
<feature type="domain" description="AAA+ ATPase" evidence="1">
    <location>
        <begin position="33"/>
        <end position="172"/>
    </location>
</feature>
<sequence>MNETTTIQILPYTLIVGQQQIKLALELAYIAPRIGGVLLSGQRGTGKSTAVRAFAQMMYERLPVTLPINATEDRVVGGWRIDELMQSKAVPQKGLLEEANGGLLYIDEVNLLDDHIVNIILDVTSTGVLVVQREGQSFQKPVSYTLVGTMNPEEGGLRPQLLDRFGLMVSVEAEQNEAERTMILQTVLEFDEALSQLKVGETSAYINEALQKDKKRKALLEKARQNFYNVKVPVSVARNCVKLAIKFNAEGNRGDYIIALAARAYAALVDAKQVTNDHVAEVARLALQHRRPEVLQSNQMPWSDEDDEQVMKMMNGE</sequence>